<organism evidence="1 2">
    <name type="scientific">Hominisplanchenecus murintestinalis</name>
    <dbReference type="NCBI Taxonomy" id="2941517"/>
    <lineage>
        <taxon>Bacteria</taxon>
        <taxon>Bacillati</taxon>
        <taxon>Bacillota</taxon>
        <taxon>Clostridia</taxon>
        <taxon>Lachnospirales</taxon>
        <taxon>Lachnospiraceae</taxon>
        <taxon>Hominisplanchenecus</taxon>
    </lineage>
</organism>
<name>A0AC61QZJ5_9FIRM</name>
<protein>
    <submittedName>
        <fullName evidence="1">Uncharacterized protein</fullName>
    </submittedName>
</protein>
<gene>
    <name evidence="1" type="ORF">E5357_07510</name>
</gene>
<evidence type="ECO:0000313" key="1">
    <source>
        <dbReference type="EMBL" id="TGX98802.1"/>
    </source>
</evidence>
<sequence>MIRKRDIYDGSLRKVDQEKIYQVGRSGEHKADITIRCKRCNQFLLGYDLVHDDDRRILERVTLPPCRCKRVLTLMKYTEGILRKQAVDNIVRI</sequence>
<dbReference type="EMBL" id="SRZB01000013">
    <property type="protein sequence ID" value="TGX98802.1"/>
    <property type="molecule type" value="Genomic_DNA"/>
</dbReference>
<reference evidence="1" key="1">
    <citation type="submission" date="2019-04" db="EMBL/GenBank/DDBJ databases">
        <title>Microbes associate with the intestines of laboratory mice.</title>
        <authorList>
            <person name="Navarre W."/>
            <person name="Wong E."/>
            <person name="Huang K."/>
            <person name="Tropini C."/>
            <person name="Ng K."/>
            <person name="Yu B."/>
        </authorList>
    </citation>
    <scope>NUCLEOTIDE SEQUENCE</scope>
    <source>
        <strain evidence="1">NM72_1-8</strain>
    </source>
</reference>
<dbReference type="Proteomes" id="UP000307720">
    <property type="component" value="Unassembled WGS sequence"/>
</dbReference>
<proteinExistence type="predicted"/>
<comment type="caution">
    <text evidence="1">The sequence shown here is derived from an EMBL/GenBank/DDBJ whole genome shotgun (WGS) entry which is preliminary data.</text>
</comment>
<accession>A0AC61QZJ5</accession>
<evidence type="ECO:0000313" key="2">
    <source>
        <dbReference type="Proteomes" id="UP000307720"/>
    </source>
</evidence>
<keyword evidence="2" id="KW-1185">Reference proteome</keyword>